<gene>
    <name evidence="1" type="ORF">A2677_01690</name>
</gene>
<protein>
    <recommendedName>
        <fullName evidence="3">Glutamate--cysteine ligase</fullName>
    </recommendedName>
</protein>
<organism evidence="1 2">
    <name type="scientific">Candidatus Komeilibacteria bacterium RIFCSPHIGHO2_01_FULL_52_14</name>
    <dbReference type="NCBI Taxonomy" id="1798549"/>
    <lineage>
        <taxon>Bacteria</taxon>
        <taxon>Candidatus Komeiliibacteriota</taxon>
    </lineage>
</organism>
<dbReference type="EMBL" id="MHKK01000011">
    <property type="protein sequence ID" value="OGY90371.1"/>
    <property type="molecule type" value="Genomic_DNA"/>
</dbReference>
<name>A0A1G2BMJ6_9BACT</name>
<sequence length="432" mass="48309">MFWPETTVDRLRSVVLAGFPERIDGPRTVGTEEELLLVNSDGTMGSTEVFFRFFADEPGWTPVHKDGILEGFKHPDLGYLTTDAGLGTLELDLAPSHNLHVLALRQAAFIKLVVRVAKQAGFLIYGSGINPVTEPHETLWQRKVRYRIIIDRFSPNVHMAPITASTQVHVAITRDEIIPVTTIMNAMTGPLIALMQNSPIWKGKEDEHGRSAVREELWDEICDPNRVTLPPRRFASVDDYLFAMLSCETFMLPDPHHPERFIRCDVPLGEVLGANHAPQNYLKRIIAIHEGTVWWDSRPRCVFGTEEVRMCCQQPQQVGIGVAVLIAGVITAWRGLATTVDAFPWEFWKRMRKVGIREGLNGRVDGILVGDIAKALVATAYTGLYQRDLNEAPLLKEMSHRLTGGKPVPAETARSIFRKEGVPGLVQAFAYC</sequence>
<proteinExistence type="predicted"/>
<dbReference type="AlphaFoldDB" id="A0A1G2BMJ6"/>
<dbReference type="GO" id="GO:0004357">
    <property type="term" value="F:glutamate-cysteine ligase activity"/>
    <property type="evidence" value="ECO:0007669"/>
    <property type="project" value="InterPro"/>
</dbReference>
<comment type="caution">
    <text evidence="1">The sequence shown here is derived from an EMBL/GenBank/DDBJ whole genome shotgun (WGS) entry which is preliminary data.</text>
</comment>
<dbReference type="GO" id="GO:0042398">
    <property type="term" value="P:modified amino acid biosynthetic process"/>
    <property type="evidence" value="ECO:0007669"/>
    <property type="project" value="InterPro"/>
</dbReference>
<dbReference type="PANTHER" id="PTHR36510">
    <property type="entry name" value="GLUTAMATE--CYSTEINE LIGASE 2-RELATED"/>
    <property type="match status" value="1"/>
</dbReference>
<accession>A0A1G2BMJ6</accession>
<dbReference type="PANTHER" id="PTHR36510:SF1">
    <property type="entry name" value="GLUTAMATE--CYSTEINE LIGASE 2-RELATED"/>
    <property type="match status" value="1"/>
</dbReference>
<dbReference type="Pfam" id="PF04107">
    <property type="entry name" value="GCS2"/>
    <property type="match status" value="1"/>
</dbReference>
<dbReference type="InterPro" id="IPR014746">
    <property type="entry name" value="Gln_synth/guanido_kin_cat_dom"/>
</dbReference>
<reference evidence="1 2" key="1">
    <citation type="journal article" date="2016" name="Nat. Commun.">
        <title>Thousands of microbial genomes shed light on interconnected biogeochemical processes in an aquifer system.</title>
        <authorList>
            <person name="Anantharaman K."/>
            <person name="Brown C.T."/>
            <person name="Hug L.A."/>
            <person name="Sharon I."/>
            <person name="Castelle C.J."/>
            <person name="Probst A.J."/>
            <person name="Thomas B.C."/>
            <person name="Singh A."/>
            <person name="Wilkins M.J."/>
            <person name="Karaoz U."/>
            <person name="Brodie E.L."/>
            <person name="Williams K.H."/>
            <person name="Hubbard S.S."/>
            <person name="Banfield J.F."/>
        </authorList>
    </citation>
    <scope>NUCLEOTIDE SEQUENCE [LARGE SCALE GENOMIC DNA]</scope>
</reference>
<dbReference type="SUPFAM" id="SSF55931">
    <property type="entry name" value="Glutamine synthetase/guanido kinase"/>
    <property type="match status" value="1"/>
</dbReference>
<dbReference type="InterPro" id="IPR050141">
    <property type="entry name" value="GCL_type2/YbdK_subfam"/>
</dbReference>
<evidence type="ECO:0000313" key="2">
    <source>
        <dbReference type="Proteomes" id="UP000177817"/>
    </source>
</evidence>
<evidence type="ECO:0000313" key="1">
    <source>
        <dbReference type="EMBL" id="OGY90371.1"/>
    </source>
</evidence>
<dbReference type="InterPro" id="IPR006336">
    <property type="entry name" value="GCS2"/>
</dbReference>
<dbReference type="Gene3D" id="3.30.590.20">
    <property type="match status" value="1"/>
</dbReference>
<evidence type="ECO:0008006" key="3">
    <source>
        <dbReference type="Google" id="ProtNLM"/>
    </source>
</evidence>
<dbReference type="Proteomes" id="UP000177817">
    <property type="component" value="Unassembled WGS sequence"/>
</dbReference>